<dbReference type="PANTHER" id="PTHR15863:SF2">
    <property type="entry name" value="MRN COMPLEX-INTERACTING PROTEIN"/>
    <property type="match status" value="1"/>
</dbReference>
<gene>
    <name evidence="3" type="ORF">MERR_LOCUS39596</name>
</gene>
<proteinExistence type="predicted"/>
<dbReference type="EMBL" id="CACVBM020001496">
    <property type="protein sequence ID" value="CAA7052361.1"/>
    <property type="molecule type" value="Genomic_DNA"/>
</dbReference>
<evidence type="ECO:0000313" key="4">
    <source>
        <dbReference type="Proteomes" id="UP000467841"/>
    </source>
</evidence>
<comment type="caution">
    <text evidence="3">The sequence shown here is derived from an EMBL/GenBank/DDBJ whole genome shotgun (WGS) entry which is preliminary data.</text>
</comment>
<dbReference type="Proteomes" id="UP000467841">
    <property type="component" value="Unassembled WGS sequence"/>
</dbReference>
<name>A0A6D2KGT2_9BRAS</name>
<evidence type="ECO:0000256" key="1">
    <source>
        <dbReference type="SAM" id="MobiDB-lite"/>
    </source>
</evidence>
<dbReference type="Pfam" id="PF15749">
    <property type="entry name" value="MRNIP"/>
    <property type="match status" value="1"/>
</dbReference>
<evidence type="ECO:0000313" key="3">
    <source>
        <dbReference type="EMBL" id="CAA7052361.1"/>
    </source>
</evidence>
<dbReference type="OrthoDB" id="5960226at2759"/>
<keyword evidence="4" id="KW-1185">Reference proteome</keyword>
<feature type="domain" description="MRN complex-interacting protein N-terminal" evidence="2">
    <location>
        <begin position="9"/>
        <end position="84"/>
    </location>
</feature>
<evidence type="ECO:0000259" key="2">
    <source>
        <dbReference type="Pfam" id="PF15749"/>
    </source>
</evidence>
<dbReference type="InterPro" id="IPR032739">
    <property type="entry name" value="MRNIP"/>
</dbReference>
<reference evidence="3" key="1">
    <citation type="submission" date="2020-01" db="EMBL/GenBank/DDBJ databases">
        <authorList>
            <person name="Mishra B."/>
        </authorList>
    </citation>
    <scope>NUCLEOTIDE SEQUENCE [LARGE SCALE GENOMIC DNA]</scope>
</reference>
<feature type="region of interest" description="Disordered" evidence="1">
    <location>
        <begin position="138"/>
        <end position="184"/>
    </location>
</feature>
<accession>A0A6D2KGT2</accession>
<dbReference type="GO" id="GO:0003682">
    <property type="term" value="F:chromatin binding"/>
    <property type="evidence" value="ECO:0007669"/>
    <property type="project" value="TreeGrafter"/>
</dbReference>
<sequence>MPNILFVALQCFECSTMQVKQKKKSSNKWVCVVCNQKQSVTKVFAQGYQAKELRFFVQSFNMSRKVADEEEQAVADTLPEVDADGEIDEEISVVRGKKRSDWSEYLDSDLPNDRRRFTVEDDGEEDLKIVTEMPKEMFKKPKLNKHSNGGGGSSSATGLGKRDGDELFKPSFSRSSIKKPDFHSDGVMMMKKDTEQRNVESGRVTKSASKWDAYLFDDEGEHQAPSRFGGRGALKDDDVGEWDRAIMEINSNLQIVEDEVHPDFM</sequence>
<dbReference type="InterPro" id="IPR049472">
    <property type="entry name" value="MRNIP_N"/>
</dbReference>
<dbReference type="GO" id="GO:0005634">
    <property type="term" value="C:nucleus"/>
    <property type="evidence" value="ECO:0007669"/>
    <property type="project" value="TreeGrafter"/>
</dbReference>
<organism evidence="3 4">
    <name type="scientific">Microthlaspi erraticum</name>
    <dbReference type="NCBI Taxonomy" id="1685480"/>
    <lineage>
        <taxon>Eukaryota</taxon>
        <taxon>Viridiplantae</taxon>
        <taxon>Streptophyta</taxon>
        <taxon>Embryophyta</taxon>
        <taxon>Tracheophyta</taxon>
        <taxon>Spermatophyta</taxon>
        <taxon>Magnoliopsida</taxon>
        <taxon>eudicotyledons</taxon>
        <taxon>Gunneridae</taxon>
        <taxon>Pentapetalae</taxon>
        <taxon>rosids</taxon>
        <taxon>malvids</taxon>
        <taxon>Brassicales</taxon>
        <taxon>Brassicaceae</taxon>
        <taxon>Coluteocarpeae</taxon>
        <taxon>Microthlaspi</taxon>
    </lineage>
</organism>
<dbReference type="GO" id="GO:0007095">
    <property type="term" value="P:mitotic G2 DNA damage checkpoint signaling"/>
    <property type="evidence" value="ECO:0007669"/>
    <property type="project" value="TreeGrafter"/>
</dbReference>
<dbReference type="PANTHER" id="PTHR15863">
    <property type="entry name" value="MRN COMPLEX-INTERACTING PROTEIN"/>
    <property type="match status" value="1"/>
</dbReference>
<dbReference type="AlphaFoldDB" id="A0A6D2KGT2"/>
<protein>
    <recommendedName>
        <fullName evidence="2">MRN complex-interacting protein N-terminal domain-containing protein</fullName>
    </recommendedName>
</protein>